<reference evidence="8 9" key="2">
    <citation type="submission" date="2019-02" db="EMBL/GenBank/DDBJ databases">
        <title>'Lichenibacterium ramalinii' gen. nov. sp. nov., 'Lichenibacterium minor' gen. nov. sp. nov.</title>
        <authorList>
            <person name="Pankratov T."/>
        </authorList>
    </citation>
    <scope>NUCLEOTIDE SEQUENCE [LARGE SCALE GENOMIC DNA]</scope>
    <source>
        <strain evidence="8 9">RmlP026</strain>
    </source>
</reference>
<dbReference type="GO" id="GO:0016787">
    <property type="term" value="F:hydrolase activity"/>
    <property type="evidence" value="ECO:0007669"/>
    <property type="project" value="UniProtKB-KW"/>
</dbReference>
<keyword evidence="2" id="KW-0378">Hydrolase</keyword>
<evidence type="ECO:0000256" key="5">
    <source>
        <dbReference type="ARBA" id="ARBA00045658"/>
    </source>
</evidence>
<dbReference type="SMART" id="SM00833">
    <property type="entry name" value="CobW_C"/>
    <property type="match status" value="1"/>
</dbReference>
<dbReference type="OrthoDB" id="9808822at2"/>
<keyword evidence="3" id="KW-0143">Chaperone</keyword>
<dbReference type="SUPFAM" id="SSF52540">
    <property type="entry name" value="P-loop containing nucleoside triphosphate hydrolases"/>
    <property type="match status" value="1"/>
</dbReference>
<dbReference type="RefSeq" id="WP_129225100.1">
    <property type="nucleotide sequence ID" value="NZ_QYBB01000006.1"/>
</dbReference>
<dbReference type="Gene3D" id="3.40.50.300">
    <property type="entry name" value="P-loop containing nucleotide triphosphate hydrolases"/>
    <property type="match status" value="1"/>
</dbReference>
<comment type="function">
    <text evidence="5">Zinc chaperone that directly transfers zinc cofactor to target proteins, thereby activating them. Zinc is transferred from the CXCC motif in the GTPase domain to the zinc binding site in target proteins in a process requiring GTP hydrolysis.</text>
</comment>
<reference evidence="8 9" key="1">
    <citation type="submission" date="2018-12" db="EMBL/GenBank/DDBJ databases">
        <authorList>
            <person name="Grouzdev D.S."/>
            <person name="Krutkina M.S."/>
        </authorList>
    </citation>
    <scope>NUCLEOTIDE SEQUENCE [LARGE SCALE GENOMIC DNA]</scope>
    <source>
        <strain evidence="8 9">RmlP026</strain>
    </source>
</reference>
<evidence type="ECO:0000256" key="2">
    <source>
        <dbReference type="ARBA" id="ARBA00022801"/>
    </source>
</evidence>
<keyword evidence="9" id="KW-1185">Reference proteome</keyword>
<name>A0A4Q2UCL8_9HYPH</name>
<sequence length="337" mass="34519">MPVPNPVPVGVLTGFLGAGKTALLNRLLADPAFAGTAVIVNEFGEVGIDHLLVEAVDGDMLVLTTGCICCAARGDLLAAVEGLLERRAALGFDRILIETTGVADPGPILNALLLGPALAGTARLGGVVTLVSAVDGAATLDRHDEARRQAALADRILVTKSDLAPDAVPALRERVAALNPAAEIGDAREAGADPALFDALTARPASQGHRHRHHAADARIRSVVLEAGIVDAQRLAGFVAALQGRHGAALLRLKGIAALRHDPARPAVVQAVGHMLHPATHLDGWRDGDPRTRLVAILDGADPAEAAALWDAFFGGPAVDRPDAAALMGEGGAGLFG</sequence>
<dbReference type="InterPro" id="IPR003495">
    <property type="entry name" value="CobW/HypB/UreG_nucleotide-bd"/>
</dbReference>
<dbReference type="InterPro" id="IPR036627">
    <property type="entry name" value="CobW-likC_sf"/>
</dbReference>
<dbReference type="PANTHER" id="PTHR13748">
    <property type="entry name" value="COBW-RELATED"/>
    <property type="match status" value="1"/>
</dbReference>
<proteinExistence type="inferred from homology"/>
<gene>
    <name evidence="8" type="ORF">D3273_07555</name>
</gene>
<evidence type="ECO:0000313" key="8">
    <source>
        <dbReference type="EMBL" id="RYC32585.1"/>
    </source>
</evidence>
<dbReference type="PANTHER" id="PTHR13748:SF62">
    <property type="entry name" value="COBW DOMAIN-CONTAINING PROTEIN"/>
    <property type="match status" value="1"/>
</dbReference>
<comment type="similarity">
    <text evidence="4">Belongs to the SIMIBI class G3E GTPase family. ZNG1 subfamily.</text>
</comment>
<evidence type="ECO:0000313" key="9">
    <source>
        <dbReference type="Proteomes" id="UP000290759"/>
    </source>
</evidence>
<evidence type="ECO:0000256" key="3">
    <source>
        <dbReference type="ARBA" id="ARBA00023186"/>
    </source>
</evidence>
<dbReference type="Pfam" id="PF02492">
    <property type="entry name" value="cobW"/>
    <property type="match status" value="1"/>
</dbReference>
<dbReference type="Pfam" id="PF07683">
    <property type="entry name" value="CobW_C"/>
    <property type="match status" value="1"/>
</dbReference>
<dbReference type="AlphaFoldDB" id="A0A4Q2UCL8"/>
<dbReference type="CDD" id="cd03112">
    <property type="entry name" value="CobW-like"/>
    <property type="match status" value="1"/>
</dbReference>
<dbReference type="Proteomes" id="UP000290759">
    <property type="component" value="Unassembled WGS sequence"/>
</dbReference>
<dbReference type="Gene3D" id="3.30.1220.10">
    <property type="entry name" value="CobW-like, C-terminal domain"/>
    <property type="match status" value="1"/>
</dbReference>
<evidence type="ECO:0000259" key="7">
    <source>
        <dbReference type="SMART" id="SM00833"/>
    </source>
</evidence>
<feature type="domain" description="CobW C-terminal" evidence="7">
    <location>
        <begin position="220"/>
        <end position="314"/>
    </location>
</feature>
<keyword evidence="1" id="KW-0547">Nucleotide-binding</keyword>
<accession>A0A4Q2UCL8</accession>
<dbReference type="InterPro" id="IPR011629">
    <property type="entry name" value="CobW-like_C"/>
</dbReference>
<dbReference type="GO" id="GO:0005737">
    <property type="term" value="C:cytoplasm"/>
    <property type="evidence" value="ECO:0007669"/>
    <property type="project" value="TreeGrafter"/>
</dbReference>
<evidence type="ECO:0000256" key="4">
    <source>
        <dbReference type="ARBA" id="ARBA00034320"/>
    </source>
</evidence>
<organism evidence="8 9">
    <name type="scientific">Lichenibacterium minor</name>
    <dbReference type="NCBI Taxonomy" id="2316528"/>
    <lineage>
        <taxon>Bacteria</taxon>
        <taxon>Pseudomonadati</taxon>
        <taxon>Pseudomonadota</taxon>
        <taxon>Alphaproteobacteria</taxon>
        <taxon>Hyphomicrobiales</taxon>
        <taxon>Lichenihabitantaceae</taxon>
        <taxon>Lichenibacterium</taxon>
    </lineage>
</organism>
<dbReference type="SUPFAM" id="SSF90002">
    <property type="entry name" value="Hypothetical protein YjiA, C-terminal domain"/>
    <property type="match status" value="1"/>
</dbReference>
<comment type="catalytic activity">
    <reaction evidence="6">
        <text>GTP + H2O = GDP + phosphate + H(+)</text>
        <dbReference type="Rhea" id="RHEA:19669"/>
        <dbReference type="ChEBI" id="CHEBI:15377"/>
        <dbReference type="ChEBI" id="CHEBI:15378"/>
        <dbReference type="ChEBI" id="CHEBI:37565"/>
        <dbReference type="ChEBI" id="CHEBI:43474"/>
        <dbReference type="ChEBI" id="CHEBI:58189"/>
    </reaction>
    <physiologicalReaction direction="left-to-right" evidence="6">
        <dbReference type="Rhea" id="RHEA:19670"/>
    </physiologicalReaction>
</comment>
<comment type="caution">
    <text evidence="8">The sequence shown here is derived from an EMBL/GenBank/DDBJ whole genome shotgun (WGS) entry which is preliminary data.</text>
</comment>
<dbReference type="EMBL" id="QYBB01000006">
    <property type="protein sequence ID" value="RYC32585.1"/>
    <property type="molecule type" value="Genomic_DNA"/>
</dbReference>
<protein>
    <submittedName>
        <fullName evidence="8">GTP-binding protein</fullName>
    </submittedName>
</protein>
<dbReference type="InterPro" id="IPR027417">
    <property type="entry name" value="P-loop_NTPase"/>
</dbReference>
<dbReference type="InterPro" id="IPR051316">
    <property type="entry name" value="Zinc-reg_GTPase_activator"/>
</dbReference>
<evidence type="ECO:0000256" key="1">
    <source>
        <dbReference type="ARBA" id="ARBA00022741"/>
    </source>
</evidence>
<evidence type="ECO:0000256" key="6">
    <source>
        <dbReference type="ARBA" id="ARBA00049117"/>
    </source>
</evidence>
<dbReference type="GO" id="GO:0000166">
    <property type="term" value="F:nucleotide binding"/>
    <property type="evidence" value="ECO:0007669"/>
    <property type="project" value="UniProtKB-KW"/>
</dbReference>